<evidence type="ECO:0000259" key="3">
    <source>
        <dbReference type="Pfam" id="PF01106"/>
    </source>
</evidence>
<evidence type="ECO:0000256" key="2">
    <source>
        <dbReference type="ARBA" id="ARBA00023231"/>
    </source>
</evidence>
<dbReference type="CDD" id="cd06664">
    <property type="entry name" value="IscU_like"/>
    <property type="match status" value="1"/>
</dbReference>
<dbReference type="SUPFAM" id="SSF82649">
    <property type="entry name" value="SufE/NifU"/>
    <property type="match status" value="1"/>
</dbReference>
<dbReference type="Pfam" id="PF01592">
    <property type="entry name" value="NifU_N"/>
    <property type="match status" value="1"/>
</dbReference>
<dbReference type="RefSeq" id="WP_008029907.1">
    <property type="nucleotide sequence ID" value="NZ_ACYY01000009.1"/>
</dbReference>
<dbReference type="GO" id="GO:0051536">
    <property type="term" value="F:iron-sulfur cluster binding"/>
    <property type="evidence" value="ECO:0007669"/>
    <property type="project" value="InterPro"/>
</dbReference>
<dbReference type="AlphaFoldDB" id="C8S0S4"/>
<dbReference type="PANTHER" id="PTHR10093">
    <property type="entry name" value="IRON-SULFUR CLUSTER ASSEMBLY ENZYME NIFU HOMOLOG"/>
    <property type="match status" value="1"/>
</dbReference>
<reference evidence="5 6" key="1">
    <citation type="submission" date="2009-08" db="EMBL/GenBank/DDBJ databases">
        <title>The draft genome of Rhodobacter sp. SW2.</title>
        <authorList>
            <consortium name="US DOE Joint Genome Institute (JGI-PGF)"/>
            <person name="Lucas S."/>
            <person name="Copeland A."/>
            <person name="Lapidus A."/>
            <person name="Glavina del Rio T."/>
            <person name="Tice H."/>
            <person name="Bruce D."/>
            <person name="Goodwin L."/>
            <person name="Pitluck S."/>
            <person name="Larimer F."/>
            <person name="Land M.L."/>
            <person name="Hauser L."/>
            <person name="Emerson D."/>
        </authorList>
    </citation>
    <scope>NUCLEOTIDE SEQUENCE [LARGE SCALE GENOMIC DNA]</scope>
    <source>
        <strain evidence="5 6">SW2</strain>
    </source>
</reference>
<sequence length="240" mass="24987">MLGSSDQVRDHFFNPRNGGALEGANAVGEAGSLSAGHALRLMLRVNPETEVIEEARFQSFGGFPAIAAGSVLTELVQGKSVAEARLLTGADIAQALGGLPEDQMQSPAMGAQALAAALAVFTGEPLPVPQPVTPLTVSPRQSFVPIAPTHPSQPRVAREVPLSPAEEAAEVARILEQMRAVFRADGGDVELMEFSGSRVQVHLTGACKGCQMASLTLGGLQKRIADALGRPIRVIPVAKS</sequence>
<proteinExistence type="predicted"/>
<dbReference type="InterPro" id="IPR034904">
    <property type="entry name" value="FSCA_dom_sf"/>
</dbReference>
<dbReference type="Gene3D" id="3.90.1010.10">
    <property type="match status" value="1"/>
</dbReference>
<dbReference type="InterPro" id="IPR001075">
    <property type="entry name" value="NIF_FeS_clus_asmbl_NifU_C"/>
</dbReference>
<dbReference type="EMBL" id="ACYY01000009">
    <property type="protein sequence ID" value="EEW25365.1"/>
    <property type="molecule type" value="Genomic_DNA"/>
</dbReference>
<dbReference type="STRING" id="371731.Rsw2DRAFT_1652"/>
<protein>
    <recommendedName>
        <fullName evidence="1">Nitrogen fixation protein NifU</fullName>
    </recommendedName>
</protein>
<dbReference type="Gene3D" id="3.30.300.130">
    <property type="entry name" value="Fe-S cluster assembly (FSCA)"/>
    <property type="match status" value="1"/>
</dbReference>
<evidence type="ECO:0000259" key="4">
    <source>
        <dbReference type="Pfam" id="PF01592"/>
    </source>
</evidence>
<dbReference type="eggNOG" id="COG0822">
    <property type="taxonomic scope" value="Bacteria"/>
</dbReference>
<accession>C8S0S4</accession>
<keyword evidence="6" id="KW-1185">Reference proteome</keyword>
<feature type="domain" description="NIF system FeS cluster assembly NifU N-terminal" evidence="4">
    <location>
        <begin position="5"/>
        <end position="123"/>
    </location>
</feature>
<gene>
    <name evidence="5" type="ORF">Rsw2DRAFT_1652</name>
</gene>
<dbReference type="GO" id="GO:0016226">
    <property type="term" value="P:iron-sulfur cluster assembly"/>
    <property type="evidence" value="ECO:0007669"/>
    <property type="project" value="InterPro"/>
</dbReference>
<dbReference type="InterPro" id="IPR002871">
    <property type="entry name" value="NIF_FeS_clus_asmbl_NifU_N"/>
</dbReference>
<dbReference type="OrthoDB" id="9808097at2"/>
<evidence type="ECO:0000256" key="1">
    <source>
        <dbReference type="ARBA" id="ARBA00015278"/>
    </source>
</evidence>
<dbReference type="Proteomes" id="UP000010121">
    <property type="component" value="Unassembled WGS sequence"/>
</dbReference>
<feature type="domain" description="NIF system FeS cluster assembly NifU C-terminal" evidence="3">
    <location>
        <begin position="171"/>
        <end position="235"/>
    </location>
</feature>
<dbReference type="SUPFAM" id="SSF117916">
    <property type="entry name" value="Fe-S cluster assembly (FSCA) domain-like"/>
    <property type="match status" value="1"/>
</dbReference>
<name>C8S0S4_9RHOB</name>
<evidence type="ECO:0000313" key="6">
    <source>
        <dbReference type="Proteomes" id="UP000010121"/>
    </source>
</evidence>
<dbReference type="eggNOG" id="COG0694">
    <property type="taxonomic scope" value="Bacteria"/>
</dbReference>
<dbReference type="GO" id="GO:0005506">
    <property type="term" value="F:iron ion binding"/>
    <property type="evidence" value="ECO:0007669"/>
    <property type="project" value="InterPro"/>
</dbReference>
<organism evidence="5 6">
    <name type="scientific">Rhodobacter ferrooxidans</name>
    <dbReference type="NCBI Taxonomy" id="371731"/>
    <lineage>
        <taxon>Bacteria</taxon>
        <taxon>Pseudomonadati</taxon>
        <taxon>Pseudomonadota</taxon>
        <taxon>Alphaproteobacteria</taxon>
        <taxon>Rhodobacterales</taxon>
        <taxon>Rhodobacter group</taxon>
        <taxon>Rhodobacter</taxon>
    </lineage>
</organism>
<dbReference type="Pfam" id="PF01106">
    <property type="entry name" value="NifU"/>
    <property type="match status" value="1"/>
</dbReference>
<evidence type="ECO:0000313" key="5">
    <source>
        <dbReference type="EMBL" id="EEW25365.1"/>
    </source>
</evidence>
<comment type="caution">
    <text evidence="5">The sequence shown here is derived from an EMBL/GenBank/DDBJ whole genome shotgun (WGS) entry which is preliminary data.</text>
</comment>
<keyword evidence="2" id="KW-0535">Nitrogen fixation</keyword>